<dbReference type="PANTHER" id="PTHR38340:SF1">
    <property type="entry name" value="S-LAYER PROTEIN"/>
    <property type="match status" value="1"/>
</dbReference>
<organism evidence="9 10">
    <name type="scientific">Methylorubrum populi</name>
    <dbReference type="NCBI Taxonomy" id="223967"/>
    <lineage>
        <taxon>Bacteria</taxon>
        <taxon>Pseudomonadati</taxon>
        <taxon>Pseudomonadota</taxon>
        <taxon>Alphaproteobacteria</taxon>
        <taxon>Hyphomicrobiales</taxon>
        <taxon>Methylobacteriaceae</taxon>
        <taxon>Methylorubrum</taxon>
    </lineage>
</organism>
<keyword evidence="4" id="KW-0800">Toxin</keyword>
<dbReference type="Gene3D" id="2.150.10.10">
    <property type="entry name" value="Serralysin-like metalloprotease, C-terminal"/>
    <property type="match status" value="5"/>
</dbReference>
<dbReference type="GO" id="GO:0016020">
    <property type="term" value="C:membrane"/>
    <property type="evidence" value="ECO:0007669"/>
    <property type="project" value="UniProtKB-SubCell"/>
</dbReference>
<keyword evidence="7" id="KW-0472">Membrane</keyword>
<reference evidence="9" key="1">
    <citation type="journal article" date="2021" name="PeerJ">
        <title>Extensive microbial diversity within the chicken gut microbiome revealed by metagenomics and culture.</title>
        <authorList>
            <person name="Gilroy R."/>
            <person name="Ravi A."/>
            <person name="Getino M."/>
            <person name="Pursley I."/>
            <person name="Horton D.L."/>
            <person name="Alikhan N.F."/>
            <person name="Baker D."/>
            <person name="Gharbi K."/>
            <person name="Hall N."/>
            <person name="Watson M."/>
            <person name="Adriaenssens E.M."/>
            <person name="Foster-Nyarko E."/>
            <person name="Jarju S."/>
            <person name="Secka A."/>
            <person name="Antonio M."/>
            <person name="Oren A."/>
            <person name="Chaudhuri R.R."/>
            <person name="La Ragione R."/>
            <person name="Hildebrand F."/>
            <person name="Pallen M.J."/>
        </authorList>
    </citation>
    <scope>NUCLEOTIDE SEQUENCE</scope>
    <source>
        <strain evidence="9">316</strain>
    </source>
</reference>
<dbReference type="InterPro" id="IPR011049">
    <property type="entry name" value="Serralysin-like_metalloprot_C"/>
</dbReference>
<dbReference type="InterPro" id="IPR050557">
    <property type="entry name" value="RTX_toxin/Mannuronan_C5-epim"/>
</dbReference>
<evidence type="ECO:0000256" key="5">
    <source>
        <dbReference type="ARBA" id="ARBA00022737"/>
    </source>
</evidence>
<protein>
    <recommendedName>
        <fullName evidence="11">Calcium-binding protein</fullName>
    </recommendedName>
</protein>
<name>A0A921E3A1_9HYPH</name>
<proteinExistence type="predicted"/>
<comment type="subcellular location">
    <subcellularLocation>
        <location evidence="1">Membrane</location>
    </subcellularLocation>
    <subcellularLocation>
        <location evidence="2">Secreted</location>
    </subcellularLocation>
</comment>
<dbReference type="InterPro" id="IPR003995">
    <property type="entry name" value="RTX_toxin_determinant-A"/>
</dbReference>
<evidence type="ECO:0008006" key="11">
    <source>
        <dbReference type="Google" id="ProtNLM"/>
    </source>
</evidence>
<sequence>MAVFAGGVRVSVATLAPADGGKDTLILGDGDNLVLGGTDADAITTGKGADVILGDFGAVTYDAAGLLQQILSTDTGLGGDDTIEAGAGDNLVLGGFGADTITTGSGADVILGDSGEVLYAAGRLIQARSLDAGIGGRDAIKAGEGANIVIGGMDADTIETGSGRDVVLGDSGLVRLDADGLAQVSSTDTALGGDDVIDAGAGDNLVIGGFGADTLTTGSGADIVLGDSGEARFTVGVIASVTTIDAASGAGDTIRAGDGDNLVFGGLGGDTITTGAGSDAIVGDHGRATFSGGVMAVLETIDPTAGGDDRIVAGDGDNLVFGGVGADRIVTGAGADMILGDNGRADLTLVGGRAVIRRLASTDPLAGGEDHIEAGGGNDYVAGGTGADVILGGDGHDVLFGDHMLYDLALPANQRAASIFTAATDGGGNDIIDGGAGDDFLYGQQGDDQLSGGDGDDDITGGHNVLGGADGNDTINGGAGADVILGDNGVITRNVLVDDVKSVTWQRNPGVFADTVMRDVLRFDLIDFIGGNDAIAGGAGDDRIFGQMGDDLIYGEEGSDEIVGGLGRDTIDGGAGVDYILGDEGRIVRAYGRDGSAVLNSDGTWHRDVVLEEIGTVTAAIATDSQTGAARTADLAEKLAQADLVLAVGARDGAGVRLTSGEAGTWATSALTVSLARADDDIIDGGDGNDVLFGQRGNDTLFGGAGDDLIYGDRASNLAETTSDKPTIVNAIRLIGAAPETGLALPLGGEVVVPAVNLLPGALSAGAPRIELYPSMAGVASDIAGSDPIRRADGAVLTVYASMVPSLYGSNGVLAGNDIINGGAGNDTIYGDNSETYTLDVTAYAALNGQIDKVSASLTDLLGVFATLSRGVDLLQGGPGRTISYGNDTISGGEGDDFIVGDAARTIVQGAGPLRNLSADDALTLSDFLSDMRTVISDLAMTGRAAQAPVTAKLEAAAQLPLNQILAYGLPESMRTNHTLLIGNDTIDAGAGDDLVVGDTLVMLQPGVARGLAVSDPAKAADAASVEAAVTARAAERFSAMQQHWLADFPVDLKSTALHWLVTVASRGDAFLSGNDRIDGGDGNDLLIGDTGFLQMPAANAAQRQGVTAASLAEDRAQVEARVLGNNGSGLGGDLDPWTRSAWNALAGNVLGWRNPLYYGLNWDTPFGFSGPQSLTAANRGWIGAPRDTRFDLQSVLFDVRFILGVPDPASPASGVYAGAIKAGEDIITGGAGNNRIFGAKATLVPTINATGEMVGPNSFTVLLPTDLGMAQGSFTPALFPNSIGVINTAGAGTQFLNFHYGVAVGGQWGTSSLASYLQTYGGSGSGTAYGLNPLLPAPQYGAPQGPSTGADQISEGDSGIKVIGFHKKKAIWTFDAGVTLPALSATVANTLTPTSAAGRPAAIAAVAHTPLRANDVIRSIEGGDIVLRGTDRPPASAPAKYATWVFDEAKGSLVEQAKDEDDILFLAKRFGDPTLPAK</sequence>
<evidence type="ECO:0000256" key="1">
    <source>
        <dbReference type="ARBA" id="ARBA00004370"/>
    </source>
</evidence>
<dbReference type="PRINTS" id="PR00313">
    <property type="entry name" value="CABNDNGRPT"/>
</dbReference>
<evidence type="ECO:0000313" key="10">
    <source>
        <dbReference type="Proteomes" id="UP000742631"/>
    </source>
</evidence>
<evidence type="ECO:0000256" key="6">
    <source>
        <dbReference type="ARBA" id="ARBA00023026"/>
    </source>
</evidence>
<evidence type="ECO:0000256" key="7">
    <source>
        <dbReference type="ARBA" id="ARBA00023136"/>
    </source>
</evidence>
<keyword evidence="3" id="KW-0964">Secreted</keyword>
<dbReference type="PANTHER" id="PTHR38340">
    <property type="entry name" value="S-LAYER PROTEIN"/>
    <property type="match status" value="1"/>
</dbReference>
<dbReference type="PROSITE" id="PS00330">
    <property type="entry name" value="HEMOLYSIN_CALCIUM"/>
    <property type="match status" value="3"/>
</dbReference>
<evidence type="ECO:0000256" key="3">
    <source>
        <dbReference type="ARBA" id="ARBA00022525"/>
    </source>
</evidence>
<gene>
    <name evidence="9" type="ORF">K8W01_10880</name>
</gene>
<evidence type="ECO:0000256" key="8">
    <source>
        <dbReference type="SAM" id="MobiDB-lite"/>
    </source>
</evidence>
<keyword evidence="6" id="KW-0843">Virulence</keyword>
<reference evidence="9" key="2">
    <citation type="submission" date="2021-09" db="EMBL/GenBank/DDBJ databases">
        <authorList>
            <person name="Gilroy R."/>
        </authorList>
    </citation>
    <scope>NUCLEOTIDE SEQUENCE</scope>
    <source>
        <strain evidence="9">316</strain>
    </source>
</reference>
<keyword evidence="5" id="KW-0677">Repeat</keyword>
<dbReference type="SUPFAM" id="SSF51120">
    <property type="entry name" value="beta-Roll"/>
    <property type="match status" value="5"/>
</dbReference>
<evidence type="ECO:0000256" key="2">
    <source>
        <dbReference type="ARBA" id="ARBA00004613"/>
    </source>
</evidence>
<evidence type="ECO:0000256" key="4">
    <source>
        <dbReference type="ARBA" id="ARBA00022656"/>
    </source>
</evidence>
<dbReference type="PRINTS" id="PR01488">
    <property type="entry name" value="RTXTOXINA"/>
</dbReference>
<dbReference type="GO" id="GO:0090729">
    <property type="term" value="F:toxin activity"/>
    <property type="evidence" value="ECO:0007669"/>
    <property type="project" value="UniProtKB-KW"/>
</dbReference>
<accession>A0A921E3A1</accession>
<dbReference type="Proteomes" id="UP000742631">
    <property type="component" value="Unassembled WGS sequence"/>
</dbReference>
<dbReference type="GO" id="GO:0005509">
    <property type="term" value="F:calcium ion binding"/>
    <property type="evidence" value="ECO:0007669"/>
    <property type="project" value="InterPro"/>
</dbReference>
<dbReference type="EMBL" id="DYYG01000034">
    <property type="protein sequence ID" value="HJE24151.1"/>
    <property type="molecule type" value="Genomic_DNA"/>
</dbReference>
<feature type="region of interest" description="Disordered" evidence="8">
    <location>
        <begin position="443"/>
        <end position="462"/>
    </location>
</feature>
<dbReference type="GO" id="GO:0005576">
    <property type="term" value="C:extracellular region"/>
    <property type="evidence" value="ECO:0007669"/>
    <property type="project" value="UniProtKB-SubCell"/>
</dbReference>
<evidence type="ECO:0000313" key="9">
    <source>
        <dbReference type="EMBL" id="HJE24151.1"/>
    </source>
</evidence>
<dbReference type="Pfam" id="PF00353">
    <property type="entry name" value="HemolysinCabind"/>
    <property type="match status" value="16"/>
</dbReference>
<dbReference type="InterPro" id="IPR001343">
    <property type="entry name" value="Hemolysn_Ca-bd"/>
</dbReference>
<dbReference type="InterPro" id="IPR018511">
    <property type="entry name" value="Hemolysin-typ_Ca-bd_CS"/>
</dbReference>
<comment type="caution">
    <text evidence="9">The sequence shown here is derived from an EMBL/GenBank/DDBJ whole genome shotgun (WGS) entry which is preliminary data.</text>
</comment>